<dbReference type="Gene3D" id="2.60.40.790">
    <property type="match status" value="1"/>
</dbReference>
<keyword evidence="4" id="KW-1185">Reference proteome</keyword>
<evidence type="ECO:0000259" key="2">
    <source>
        <dbReference type="PROSITE" id="PS51203"/>
    </source>
</evidence>
<gene>
    <name evidence="3" type="ORF">HCN44_003674</name>
</gene>
<dbReference type="InterPro" id="IPR007699">
    <property type="entry name" value="SGS_dom"/>
</dbReference>
<evidence type="ECO:0000313" key="3">
    <source>
        <dbReference type="EMBL" id="KAF7987811.1"/>
    </source>
</evidence>
<evidence type="ECO:0000313" key="4">
    <source>
        <dbReference type="Proteomes" id="UP000639338"/>
    </source>
</evidence>
<dbReference type="GO" id="GO:0005737">
    <property type="term" value="C:cytoplasm"/>
    <property type="evidence" value="ECO:0007669"/>
    <property type="project" value="UniProtKB-ARBA"/>
</dbReference>
<evidence type="ECO:0000259" key="1">
    <source>
        <dbReference type="PROSITE" id="PS51048"/>
    </source>
</evidence>
<dbReference type="SUPFAM" id="SSF49764">
    <property type="entry name" value="HSP20-like chaperones"/>
    <property type="match status" value="1"/>
</dbReference>
<dbReference type="InterPro" id="IPR007052">
    <property type="entry name" value="CS_dom"/>
</dbReference>
<name>A0A834XN68_APHGI</name>
<dbReference type="Pfam" id="PF04969">
    <property type="entry name" value="CS"/>
    <property type="match status" value="1"/>
</dbReference>
<protein>
    <submittedName>
        <fullName evidence="3">Uncharacterized protein</fullName>
    </submittedName>
</protein>
<dbReference type="AlphaFoldDB" id="A0A834XN68"/>
<feature type="domain" description="CS" evidence="2">
    <location>
        <begin position="17"/>
        <end position="104"/>
    </location>
</feature>
<dbReference type="Proteomes" id="UP000639338">
    <property type="component" value="Unassembled WGS sequence"/>
</dbReference>
<dbReference type="PROSITE" id="PS51203">
    <property type="entry name" value="CS"/>
    <property type="match status" value="1"/>
</dbReference>
<dbReference type="OrthoDB" id="1898560at2759"/>
<dbReference type="GO" id="GO:0051087">
    <property type="term" value="F:protein-folding chaperone binding"/>
    <property type="evidence" value="ECO:0007669"/>
    <property type="project" value="InterPro"/>
</dbReference>
<dbReference type="InterPro" id="IPR008978">
    <property type="entry name" value="HSP20-like_chaperone"/>
</dbReference>
<dbReference type="EMBL" id="JACMRX010000006">
    <property type="protein sequence ID" value="KAF7987811.1"/>
    <property type="molecule type" value="Genomic_DNA"/>
</dbReference>
<sequence>MANVEETTKTIENQMPAPKIKHDWYQTEAHVVITILAKNSESVNVQYGETTLSVTAKLPSGSDYSLELDLAHHIVPDECSHRVVPSKIEIKLKKLEGLRWSTLEGDAQVVADKIQPIPREIIEGKQHPPKYPTSSKKPIDWDKIEKEIEKEEAEEKPEGDAALNGLFQKIYGSGSDEVRRAMNKSFQQSGGTVLSTNWDEVKAKDITCKPPDGMEFKKWD</sequence>
<feature type="domain" description="SGS" evidence="1">
    <location>
        <begin position="130"/>
        <end position="220"/>
    </location>
</feature>
<dbReference type="PROSITE" id="PS51048">
    <property type="entry name" value="SGS"/>
    <property type="match status" value="1"/>
</dbReference>
<proteinExistence type="predicted"/>
<organism evidence="3 4">
    <name type="scientific">Aphidius gifuensis</name>
    <name type="common">Parasitoid wasp</name>
    <dbReference type="NCBI Taxonomy" id="684658"/>
    <lineage>
        <taxon>Eukaryota</taxon>
        <taxon>Metazoa</taxon>
        <taxon>Ecdysozoa</taxon>
        <taxon>Arthropoda</taxon>
        <taxon>Hexapoda</taxon>
        <taxon>Insecta</taxon>
        <taxon>Pterygota</taxon>
        <taxon>Neoptera</taxon>
        <taxon>Endopterygota</taxon>
        <taxon>Hymenoptera</taxon>
        <taxon>Apocrita</taxon>
        <taxon>Ichneumonoidea</taxon>
        <taxon>Braconidae</taxon>
        <taxon>Aphidiinae</taxon>
        <taxon>Aphidius</taxon>
    </lineage>
</organism>
<dbReference type="Pfam" id="PF05002">
    <property type="entry name" value="SGS"/>
    <property type="match status" value="1"/>
</dbReference>
<dbReference type="InterPro" id="IPR044563">
    <property type="entry name" value="Sgt1-like"/>
</dbReference>
<dbReference type="FunFam" id="2.60.40.790:FF:000012">
    <property type="entry name" value="SGT1 homolog, MIS12 kinetochore complex assembly cochaperone"/>
    <property type="match status" value="1"/>
</dbReference>
<dbReference type="PANTHER" id="PTHR45862">
    <property type="entry name" value="PROTEIN SGT1 HOMOLOG"/>
    <property type="match status" value="1"/>
</dbReference>
<comment type="caution">
    <text evidence="3">The sequence shown here is derived from an EMBL/GenBank/DDBJ whole genome shotgun (WGS) entry which is preliminary data.</text>
</comment>
<accession>A0A834XN68</accession>
<reference evidence="3 4" key="1">
    <citation type="submission" date="2020-08" db="EMBL/GenBank/DDBJ databases">
        <title>Aphidius gifuensis genome sequencing and assembly.</title>
        <authorList>
            <person name="Du Z."/>
        </authorList>
    </citation>
    <scope>NUCLEOTIDE SEQUENCE [LARGE SCALE GENOMIC DNA]</scope>
    <source>
        <strain evidence="3">YNYX2018</strain>
        <tissue evidence="3">Adults</tissue>
    </source>
</reference>